<evidence type="ECO:0000256" key="6">
    <source>
        <dbReference type="SAM" id="Phobius"/>
    </source>
</evidence>
<evidence type="ECO:0000256" key="4">
    <source>
        <dbReference type="ARBA" id="ARBA00023157"/>
    </source>
</evidence>
<dbReference type="PANTHER" id="PTHR13887:SF14">
    <property type="entry name" value="DISULFIDE BOND FORMATION PROTEIN D"/>
    <property type="match status" value="1"/>
</dbReference>
<feature type="transmembrane region" description="Helical" evidence="6">
    <location>
        <begin position="33"/>
        <end position="53"/>
    </location>
</feature>
<evidence type="ECO:0000256" key="3">
    <source>
        <dbReference type="ARBA" id="ARBA00023002"/>
    </source>
</evidence>
<dbReference type="Pfam" id="PF13462">
    <property type="entry name" value="Thioredoxin_4"/>
    <property type="match status" value="1"/>
</dbReference>
<dbReference type="GO" id="GO:0016853">
    <property type="term" value="F:isomerase activity"/>
    <property type="evidence" value="ECO:0007669"/>
    <property type="project" value="UniProtKB-KW"/>
</dbReference>
<keyword evidence="6" id="KW-0472">Membrane</keyword>
<keyword evidence="5" id="KW-0676">Redox-active center</keyword>
<dbReference type="SUPFAM" id="SSF52833">
    <property type="entry name" value="Thioredoxin-like"/>
    <property type="match status" value="1"/>
</dbReference>
<keyword evidence="6" id="KW-0812">Transmembrane</keyword>
<dbReference type="InterPro" id="IPR036249">
    <property type="entry name" value="Thioredoxin-like_sf"/>
</dbReference>
<evidence type="ECO:0000256" key="1">
    <source>
        <dbReference type="ARBA" id="ARBA00005791"/>
    </source>
</evidence>
<evidence type="ECO:0000313" key="8">
    <source>
        <dbReference type="EMBL" id="MCP2261369.1"/>
    </source>
</evidence>
<evidence type="ECO:0000259" key="7">
    <source>
        <dbReference type="Pfam" id="PF13462"/>
    </source>
</evidence>
<keyword evidence="2" id="KW-0732">Signal</keyword>
<evidence type="ECO:0000313" key="9">
    <source>
        <dbReference type="Proteomes" id="UP001205311"/>
    </source>
</evidence>
<proteinExistence type="inferred from homology"/>
<keyword evidence="4" id="KW-1015">Disulfide bond</keyword>
<name>A0ABT1I0S6_STRSD</name>
<gene>
    <name evidence="8" type="ORF">LX15_005093</name>
</gene>
<reference evidence="8 9" key="1">
    <citation type="submission" date="2022-06" db="EMBL/GenBank/DDBJ databases">
        <title>Genomic Encyclopedia of Archaeal and Bacterial Type Strains, Phase II (KMG-II): from individual species to whole genera.</title>
        <authorList>
            <person name="Goeker M."/>
        </authorList>
    </citation>
    <scope>NUCLEOTIDE SEQUENCE [LARGE SCALE GENOMIC DNA]</scope>
    <source>
        <strain evidence="8 9">DSM 40477</strain>
    </source>
</reference>
<keyword evidence="9" id="KW-1185">Reference proteome</keyword>
<accession>A0ABT1I0S6</accession>
<evidence type="ECO:0000256" key="5">
    <source>
        <dbReference type="ARBA" id="ARBA00023284"/>
    </source>
</evidence>
<organism evidence="8 9">
    <name type="scientific">Streptoalloteichus tenebrarius (strain ATCC 17920 / DSM 40477 / JCM 4838 / CBS 697.72 / NBRC 16177 / NCIMB 11028 / NRRL B-12390 / A12253. 1 / ISP 5477)</name>
    <name type="common">Streptomyces tenebrarius</name>
    <dbReference type="NCBI Taxonomy" id="1933"/>
    <lineage>
        <taxon>Bacteria</taxon>
        <taxon>Bacillati</taxon>
        <taxon>Actinomycetota</taxon>
        <taxon>Actinomycetes</taxon>
        <taxon>Pseudonocardiales</taxon>
        <taxon>Pseudonocardiaceae</taxon>
        <taxon>Streptoalloteichus</taxon>
    </lineage>
</organism>
<keyword evidence="6" id="KW-1133">Transmembrane helix</keyword>
<dbReference type="PANTHER" id="PTHR13887">
    <property type="entry name" value="GLUTATHIONE S-TRANSFERASE KAPPA"/>
    <property type="match status" value="1"/>
</dbReference>
<dbReference type="EMBL" id="JAMTCP010000040">
    <property type="protein sequence ID" value="MCP2261369.1"/>
    <property type="molecule type" value="Genomic_DNA"/>
</dbReference>
<evidence type="ECO:0000256" key="2">
    <source>
        <dbReference type="ARBA" id="ARBA00022729"/>
    </source>
</evidence>
<keyword evidence="8" id="KW-0413">Isomerase</keyword>
<comment type="caution">
    <text evidence="8">The sequence shown here is derived from an EMBL/GenBank/DDBJ whole genome shotgun (WGS) entry which is preliminary data.</text>
</comment>
<dbReference type="Gene3D" id="3.40.30.10">
    <property type="entry name" value="Glutaredoxin"/>
    <property type="match status" value="1"/>
</dbReference>
<protein>
    <submittedName>
        <fullName evidence="8">Protein-disulfide isomerase</fullName>
    </submittedName>
</protein>
<comment type="similarity">
    <text evidence="1">Belongs to the thioredoxin family. DsbA subfamily.</text>
</comment>
<dbReference type="Proteomes" id="UP001205311">
    <property type="component" value="Unassembled WGS sequence"/>
</dbReference>
<sequence length="267" mass="28021">MGGAERTARKRKQTTQAARAVAAARGGNDRRNVIIGVVIVVVMAVAVIGGVLYTRNNSTSGGAGDIPVTTAHAQYPTKVEDDGTVVAGNDAAKVTVDVYEDFLCPACGSFEKIYGEQVEKAVADGKIKVRYHILNLLDRYSNPAGYSLEAANAAIAAASTGKFPDFHASLFANQPKEGGKGYTQDQLVKLGQAVGISGGDFEAAVRGGKYNEQIKKQLDAASNNPALQRESAQGKSFGTPTITVNGTMIDLQDGDWLKKAIEQSGQG</sequence>
<feature type="domain" description="Thioredoxin-like fold" evidence="7">
    <location>
        <begin position="82"/>
        <end position="262"/>
    </location>
</feature>
<keyword evidence="3" id="KW-0560">Oxidoreductase</keyword>
<dbReference type="InterPro" id="IPR012336">
    <property type="entry name" value="Thioredoxin-like_fold"/>
</dbReference>